<evidence type="ECO:0000259" key="1">
    <source>
        <dbReference type="PROSITE" id="PS50106"/>
    </source>
</evidence>
<name>K0TIU5_THAOC</name>
<proteinExistence type="predicted"/>
<dbReference type="Proteomes" id="UP000266841">
    <property type="component" value="Unassembled WGS sequence"/>
</dbReference>
<dbReference type="SUPFAM" id="SSF50156">
    <property type="entry name" value="PDZ domain-like"/>
    <property type="match status" value="1"/>
</dbReference>
<dbReference type="InterPro" id="IPR041489">
    <property type="entry name" value="PDZ_6"/>
</dbReference>
<evidence type="ECO:0000313" key="3">
    <source>
        <dbReference type="Proteomes" id="UP000266841"/>
    </source>
</evidence>
<dbReference type="PANTHER" id="PTHR32060:SF22">
    <property type="entry name" value="CARBOXYL-TERMINAL-PROCESSING PEPTIDASE 3, CHLOROPLASTIC"/>
    <property type="match status" value="1"/>
</dbReference>
<feature type="domain" description="PDZ" evidence="1">
    <location>
        <begin position="68"/>
        <end position="99"/>
    </location>
</feature>
<dbReference type="OrthoDB" id="44841at2759"/>
<dbReference type="InterPro" id="IPR036034">
    <property type="entry name" value="PDZ_sf"/>
</dbReference>
<dbReference type="AlphaFoldDB" id="K0TIU5"/>
<dbReference type="SMART" id="SM00228">
    <property type="entry name" value="PDZ"/>
    <property type="match status" value="1"/>
</dbReference>
<dbReference type="GO" id="GO:0004175">
    <property type="term" value="F:endopeptidase activity"/>
    <property type="evidence" value="ECO:0007669"/>
    <property type="project" value="TreeGrafter"/>
</dbReference>
<dbReference type="PANTHER" id="PTHR32060">
    <property type="entry name" value="TAIL-SPECIFIC PROTEASE"/>
    <property type="match status" value="1"/>
</dbReference>
<comment type="caution">
    <text evidence="2">The sequence shown here is derived from an EMBL/GenBank/DDBJ whole genome shotgun (WGS) entry which is preliminary data.</text>
</comment>
<reference evidence="2 3" key="1">
    <citation type="journal article" date="2012" name="Genome Biol.">
        <title>Genome and low-iron response of an oceanic diatom adapted to chronic iron limitation.</title>
        <authorList>
            <person name="Lommer M."/>
            <person name="Specht M."/>
            <person name="Roy A.S."/>
            <person name="Kraemer L."/>
            <person name="Andreson R."/>
            <person name="Gutowska M.A."/>
            <person name="Wolf J."/>
            <person name="Bergner S.V."/>
            <person name="Schilhabel M.B."/>
            <person name="Klostermeier U.C."/>
            <person name="Beiko R.G."/>
            <person name="Rosenstiel P."/>
            <person name="Hippler M."/>
            <person name="Laroche J."/>
        </authorList>
    </citation>
    <scope>NUCLEOTIDE SEQUENCE [LARGE SCALE GENOMIC DNA]</scope>
    <source>
        <strain evidence="2 3">CCMP1005</strain>
    </source>
</reference>
<protein>
    <recommendedName>
        <fullName evidence="1">PDZ domain-containing protein</fullName>
    </recommendedName>
</protein>
<accession>K0TIU5</accession>
<keyword evidence="3" id="KW-1185">Reference proteome</keyword>
<dbReference type="CDD" id="cd06782">
    <property type="entry name" value="cpPDZ_CPP-like"/>
    <property type="match status" value="1"/>
</dbReference>
<dbReference type="EMBL" id="AGNL01000724">
    <property type="protein sequence ID" value="EJK77555.1"/>
    <property type="molecule type" value="Genomic_DNA"/>
</dbReference>
<sequence length="176" mass="19369">MAEQIADQFIEAVSSLITPVANVQNTTLYAPLTEQTGTGPICGIGVNLSLVHSPPLHVKSEHYTYITIVESIEPSSPAERAGLQVDDVIVSVNDKTVDDGQTIFLPEELAEMIRGPEGSFVEVTVGRDDRLFKYTLRREAVSKSAAVSPRSTLRKIAMPITPDFDRRLDNFEDRLL</sequence>
<dbReference type="PROSITE" id="PS50106">
    <property type="entry name" value="PDZ"/>
    <property type="match status" value="1"/>
</dbReference>
<dbReference type="Gene3D" id="2.30.42.10">
    <property type="match status" value="1"/>
</dbReference>
<dbReference type="Pfam" id="PF17820">
    <property type="entry name" value="PDZ_6"/>
    <property type="match status" value="1"/>
</dbReference>
<evidence type="ECO:0000313" key="2">
    <source>
        <dbReference type="EMBL" id="EJK77555.1"/>
    </source>
</evidence>
<organism evidence="2 3">
    <name type="scientific">Thalassiosira oceanica</name>
    <name type="common">Marine diatom</name>
    <dbReference type="NCBI Taxonomy" id="159749"/>
    <lineage>
        <taxon>Eukaryota</taxon>
        <taxon>Sar</taxon>
        <taxon>Stramenopiles</taxon>
        <taxon>Ochrophyta</taxon>
        <taxon>Bacillariophyta</taxon>
        <taxon>Coscinodiscophyceae</taxon>
        <taxon>Thalassiosirophycidae</taxon>
        <taxon>Thalassiosirales</taxon>
        <taxon>Thalassiosiraceae</taxon>
        <taxon>Thalassiosira</taxon>
    </lineage>
</organism>
<dbReference type="InterPro" id="IPR001478">
    <property type="entry name" value="PDZ"/>
</dbReference>
<gene>
    <name evidence="2" type="ORF">THAOC_00609</name>
</gene>